<dbReference type="AlphaFoldDB" id="A0A0F9EQS3"/>
<dbReference type="InterPro" id="IPR044000">
    <property type="entry name" value="Phage_tube_2"/>
</dbReference>
<gene>
    <name evidence="1" type="ORF">LCGC14_2044470</name>
</gene>
<dbReference type="Pfam" id="PF18906">
    <property type="entry name" value="Phage_tube_2"/>
    <property type="match status" value="1"/>
</dbReference>
<evidence type="ECO:0000313" key="1">
    <source>
        <dbReference type="EMBL" id="KKL76478.1"/>
    </source>
</evidence>
<name>A0A0F9EQS3_9ZZZZ</name>
<organism evidence="1">
    <name type="scientific">marine sediment metagenome</name>
    <dbReference type="NCBI Taxonomy" id="412755"/>
    <lineage>
        <taxon>unclassified sequences</taxon>
        <taxon>metagenomes</taxon>
        <taxon>ecological metagenomes</taxon>
    </lineage>
</organism>
<feature type="non-terminal residue" evidence="1">
    <location>
        <position position="1"/>
    </location>
</feature>
<protein>
    <submittedName>
        <fullName evidence="1">Uncharacterized protein</fullName>
    </submittedName>
</protein>
<comment type="caution">
    <text evidence="1">The sequence shown here is derived from an EMBL/GenBank/DDBJ whole genome shotgun (WGS) entry which is preliminary data.</text>
</comment>
<sequence>MAVQHAKQHTFLIGQESTFGTAVSATKDVGLVQNFTPSDKRAIEEVYAAGSRQVQELVAAKSSISWDLDVNFQNGRLLEYVYGSVAHALTSSDTKHTFSIATTLPSMTIESSFNAAVDEVFIYSGGKINSSTINLDTNAVLKLSASGMSQGSSTATATASAAVISSLAVLHYKHSTLSTGTADSETSVGKLQTFNLNIENNIEEIDAAGTFVTQEMVEANLKIAFDFTIMFENQTEFDIFQGGTTPQQSPTKKGVEFNANNGVTLGSGRREFNAQFNGFLYEEVGTPVNVGESVVQSFKGIATDIGTNGVFSVDNITSANWS</sequence>
<proteinExistence type="predicted"/>
<accession>A0A0F9EQS3</accession>
<reference evidence="1" key="1">
    <citation type="journal article" date="2015" name="Nature">
        <title>Complex archaea that bridge the gap between prokaryotes and eukaryotes.</title>
        <authorList>
            <person name="Spang A."/>
            <person name="Saw J.H."/>
            <person name="Jorgensen S.L."/>
            <person name="Zaremba-Niedzwiedzka K."/>
            <person name="Martijn J."/>
            <person name="Lind A.E."/>
            <person name="van Eijk R."/>
            <person name="Schleper C."/>
            <person name="Guy L."/>
            <person name="Ettema T.J."/>
        </authorList>
    </citation>
    <scope>NUCLEOTIDE SEQUENCE</scope>
</reference>
<dbReference type="EMBL" id="LAZR01024032">
    <property type="protein sequence ID" value="KKL76478.1"/>
    <property type="molecule type" value="Genomic_DNA"/>
</dbReference>